<evidence type="ECO:0000259" key="1">
    <source>
        <dbReference type="PROSITE" id="PS51186"/>
    </source>
</evidence>
<name>G5JUC3_9STRE</name>
<protein>
    <submittedName>
        <fullName evidence="2">Acetyltransferase, GNAT family</fullName>
    </submittedName>
</protein>
<proteinExistence type="predicted"/>
<feature type="domain" description="N-acetyltransferase" evidence="1">
    <location>
        <begin position="1"/>
        <end position="161"/>
    </location>
</feature>
<dbReference type="CDD" id="cd04301">
    <property type="entry name" value="NAT_SF"/>
    <property type="match status" value="1"/>
</dbReference>
<dbReference type="Pfam" id="PF13420">
    <property type="entry name" value="Acetyltransf_4"/>
    <property type="match status" value="1"/>
</dbReference>
<dbReference type="eggNOG" id="COG1247">
    <property type="taxonomic scope" value="Bacteria"/>
</dbReference>
<evidence type="ECO:0000313" key="3">
    <source>
        <dbReference type="Proteomes" id="UP000003573"/>
    </source>
</evidence>
<dbReference type="STRING" id="764298.STRMA_0664"/>
<comment type="caution">
    <text evidence="2">The sequence shown here is derived from an EMBL/GenBank/DDBJ whole genome shotgun (WGS) entry which is preliminary data.</text>
</comment>
<dbReference type="InterPro" id="IPR000182">
    <property type="entry name" value="GNAT_dom"/>
</dbReference>
<dbReference type="PANTHER" id="PTHR43072">
    <property type="entry name" value="N-ACETYLTRANSFERASE"/>
    <property type="match status" value="1"/>
</dbReference>
<dbReference type="Proteomes" id="UP000003573">
    <property type="component" value="Unassembled WGS sequence"/>
</dbReference>
<reference evidence="2 3" key="1">
    <citation type="journal article" date="2014" name="Int. J. Syst. Evol. Microbiol.">
        <title>Phylogenomics and the dynamic genome evolution of the genus Streptococcus.</title>
        <authorList>
            <consortium name="The Broad Institute Genome Sequencing Platform"/>
            <person name="Richards V.P."/>
            <person name="Palmer S.R."/>
            <person name="Pavinski Bitar P.D."/>
            <person name="Qin X."/>
            <person name="Weinstock G.M."/>
            <person name="Highlander S.K."/>
            <person name="Town C.D."/>
            <person name="Burne R.A."/>
            <person name="Stanhope M.J."/>
        </authorList>
    </citation>
    <scope>NUCLEOTIDE SEQUENCE [LARGE SCALE GENOMIC DNA]</scope>
    <source>
        <strain evidence="2 3">NCTC 11558</strain>
    </source>
</reference>
<dbReference type="InterPro" id="IPR016181">
    <property type="entry name" value="Acyl_CoA_acyltransferase"/>
</dbReference>
<keyword evidence="3" id="KW-1185">Reference proteome</keyword>
<dbReference type="Gene3D" id="3.40.630.30">
    <property type="match status" value="1"/>
</dbReference>
<dbReference type="OrthoDB" id="9798006at2"/>
<dbReference type="RefSeq" id="WP_003079643.1">
    <property type="nucleotide sequence ID" value="NZ_AEUW02000001.1"/>
</dbReference>
<dbReference type="PANTHER" id="PTHR43072:SF8">
    <property type="entry name" value="ACYLTRANSFERASE FABY-RELATED"/>
    <property type="match status" value="1"/>
</dbReference>
<accession>G5JUC3</accession>
<dbReference type="AlphaFoldDB" id="G5JUC3"/>
<dbReference type="SUPFAM" id="SSF55729">
    <property type="entry name" value="Acyl-CoA N-acyltransferases (Nat)"/>
    <property type="match status" value="1"/>
</dbReference>
<sequence>MKIRSACQKDAQQLVSIYAPYVKNTAITFEYEVPSIKDFEKRINTTLKKFPYLIAEEEGIIQGYAYASTYYDRSAYDWTAELSVYVKEDARKKQVGSQLYDALEAALQKAGFVNLLACITLSNEASLAFHKKRGYDQVAHFKKIGYKFDKWYDIVWLQKRL</sequence>
<evidence type="ECO:0000313" key="2">
    <source>
        <dbReference type="EMBL" id="EHJ52035.1"/>
    </source>
</evidence>
<organism evidence="2 3">
    <name type="scientific">Streptococcus macacae NCTC 11558</name>
    <dbReference type="NCBI Taxonomy" id="764298"/>
    <lineage>
        <taxon>Bacteria</taxon>
        <taxon>Bacillati</taxon>
        <taxon>Bacillota</taxon>
        <taxon>Bacilli</taxon>
        <taxon>Lactobacillales</taxon>
        <taxon>Streptococcaceae</taxon>
        <taxon>Streptococcus</taxon>
    </lineage>
</organism>
<dbReference type="EMBL" id="AEUW02000001">
    <property type="protein sequence ID" value="EHJ52035.1"/>
    <property type="molecule type" value="Genomic_DNA"/>
</dbReference>
<dbReference type="GO" id="GO:0016747">
    <property type="term" value="F:acyltransferase activity, transferring groups other than amino-acyl groups"/>
    <property type="evidence" value="ECO:0007669"/>
    <property type="project" value="InterPro"/>
</dbReference>
<dbReference type="PROSITE" id="PS51186">
    <property type="entry name" value="GNAT"/>
    <property type="match status" value="1"/>
</dbReference>
<gene>
    <name evidence="2" type="ORF">STRMA_0664</name>
</gene>